<dbReference type="CDD" id="cd00093">
    <property type="entry name" value="HTH_XRE"/>
    <property type="match status" value="1"/>
</dbReference>
<dbReference type="Pfam" id="PF01381">
    <property type="entry name" value="HTH_3"/>
    <property type="match status" value="1"/>
</dbReference>
<dbReference type="SMART" id="SM00530">
    <property type="entry name" value="HTH_XRE"/>
    <property type="match status" value="1"/>
</dbReference>
<dbReference type="InterPro" id="IPR010982">
    <property type="entry name" value="Lambda_DNA-bd_dom_sf"/>
</dbReference>
<evidence type="ECO:0000259" key="1">
    <source>
        <dbReference type="PROSITE" id="PS50943"/>
    </source>
</evidence>
<dbReference type="RefSeq" id="WP_148730641.1">
    <property type="nucleotide sequence ID" value="NZ_VKLW01000023.1"/>
</dbReference>
<proteinExistence type="predicted"/>
<gene>
    <name evidence="2" type="ORF">FNJ60_10380</name>
</gene>
<feature type="domain" description="HTH cro/C1-type" evidence="1">
    <location>
        <begin position="19"/>
        <end position="70"/>
    </location>
</feature>
<dbReference type="SUPFAM" id="SSF47413">
    <property type="entry name" value="lambda repressor-like DNA-binding domains"/>
    <property type="match status" value="1"/>
</dbReference>
<keyword evidence="3" id="KW-1185">Reference proteome</keyword>
<name>A0A5D3EAI7_9BACE</name>
<dbReference type="InterPro" id="IPR001387">
    <property type="entry name" value="Cro/C1-type_HTH"/>
</dbReference>
<evidence type="ECO:0000313" key="3">
    <source>
        <dbReference type="Proteomes" id="UP000324383"/>
    </source>
</evidence>
<comment type="caution">
    <text evidence="2">The sequence shown here is derived from an EMBL/GenBank/DDBJ whole genome shotgun (WGS) entry which is preliminary data.</text>
</comment>
<evidence type="ECO:0000313" key="2">
    <source>
        <dbReference type="EMBL" id="TYK32808.1"/>
    </source>
</evidence>
<protein>
    <submittedName>
        <fullName evidence="2">Helix-turn-helix transcriptional regulator</fullName>
    </submittedName>
</protein>
<accession>A0A5D3EAI7</accession>
<dbReference type="AlphaFoldDB" id="A0A5D3EAI7"/>
<sequence length="97" mass="11008">MWTEKANKAILIEIGARCKEYRIRKNLQQRELAVNAGTSLDTISRFEKGGSISTLKLIAILRALDMLENLEGLIPEPPISPILLRKLQGVKKKRIRK</sequence>
<dbReference type="GO" id="GO:0003677">
    <property type="term" value="F:DNA binding"/>
    <property type="evidence" value="ECO:0007669"/>
    <property type="project" value="InterPro"/>
</dbReference>
<reference evidence="2 3" key="1">
    <citation type="submission" date="2019-07" db="EMBL/GenBank/DDBJ databases">
        <title>Draft Genome Sequences of Bacteroides pyogenes Strains Isolated from the Uterus Holstein Dairy Cows with Metritis.</title>
        <authorList>
            <person name="Cunha F."/>
            <person name="Galvao K.N."/>
            <person name="Jeon S.J."/>
            <person name="Jeong K.C."/>
        </authorList>
    </citation>
    <scope>NUCLEOTIDE SEQUENCE [LARGE SCALE GENOMIC DNA]</scope>
    <source>
        <strain evidence="2 3">KG-31</strain>
    </source>
</reference>
<organism evidence="2 3">
    <name type="scientific">Bacteroides pyogenes</name>
    <dbReference type="NCBI Taxonomy" id="310300"/>
    <lineage>
        <taxon>Bacteria</taxon>
        <taxon>Pseudomonadati</taxon>
        <taxon>Bacteroidota</taxon>
        <taxon>Bacteroidia</taxon>
        <taxon>Bacteroidales</taxon>
        <taxon>Bacteroidaceae</taxon>
        <taxon>Bacteroides</taxon>
    </lineage>
</organism>
<dbReference type="EMBL" id="VKLW01000023">
    <property type="protein sequence ID" value="TYK32808.1"/>
    <property type="molecule type" value="Genomic_DNA"/>
</dbReference>
<dbReference type="Proteomes" id="UP000324383">
    <property type="component" value="Unassembled WGS sequence"/>
</dbReference>
<dbReference type="Gene3D" id="1.10.260.40">
    <property type="entry name" value="lambda repressor-like DNA-binding domains"/>
    <property type="match status" value="1"/>
</dbReference>
<dbReference type="PROSITE" id="PS50943">
    <property type="entry name" value="HTH_CROC1"/>
    <property type="match status" value="1"/>
</dbReference>